<protein>
    <submittedName>
        <fullName evidence="8">Phospholipase_D-nuclease N-terminal</fullName>
    </submittedName>
</protein>
<feature type="transmembrane region" description="Helical" evidence="6">
    <location>
        <begin position="37"/>
        <end position="57"/>
    </location>
</feature>
<evidence type="ECO:0000256" key="2">
    <source>
        <dbReference type="ARBA" id="ARBA00022475"/>
    </source>
</evidence>
<feature type="domain" description="Cardiolipin synthase N-terminal" evidence="7">
    <location>
        <begin position="17"/>
        <end position="59"/>
    </location>
</feature>
<evidence type="ECO:0000256" key="1">
    <source>
        <dbReference type="ARBA" id="ARBA00004651"/>
    </source>
</evidence>
<evidence type="ECO:0000256" key="5">
    <source>
        <dbReference type="ARBA" id="ARBA00023136"/>
    </source>
</evidence>
<dbReference type="Pfam" id="PF13396">
    <property type="entry name" value="PLDc_N"/>
    <property type="match status" value="1"/>
</dbReference>
<dbReference type="AlphaFoldDB" id="A0A1R3WQM1"/>
<name>A0A1R3WQM1_9RHOB</name>
<gene>
    <name evidence="8" type="ORF">SAMN05421849_1272</name>
</gene>
<dbReference type="InterPro" id="IPR027379">
    <property type="entry name" value="CLS_N"/>
</dbReference>
<dbReference type="OrthoDB" id="8455471at2"/>
<keyword evidence="2" id="KW-1003">Cell membrane</keyword>
<keyword evidence="4 6" id="KW-1133">Transmembrane helix</keyword>
<sequence>MVNTGGYAGITGLVILALDIWAIVSIIGSSASTGAKVLWTLLVIVLPLVGFIIWLLAGPRSSGRAG</sequence>
<evidence type="ECO:0000256" key="6">
    <source>
        <dbReference type="SAM" id="Phobius"/>
    </source>
</evidence>
<evidence type="ECO:0000256" key="4">
    <source>
        <dbReference type="ARBA" id="ARBA00022989"/>
    </source>
</evidence>
<keyword evidence="5 6" id="KW-0472">Membrane</keyword>
<dbReference type="STRING" id="515897.SAMN05421849_1272"/>
<evidence type="ECO:0000313" key="8">
    <source>
        <dbReference type="EMBL" id="SIT80210.1"/>
    </source>
</evidence>
<evidence type="ECO:0000256" key="3">
    <source>
        <dbReference type="ARBA" id="ARBA00022692"/>
    </source>
</evidence>
<proteinExistence type="predicted"/>
<accession>A0A1R3WQM1</accession>
<reference evidence="8 9" key="1">
    <citation type="submission" date="2017-01" db="EMBL/GenBank/DDBJ databases">
        <authorList>
            <person name="Mah S.A."/>
            <person name="Swanson W.J."/>
            <person name="Moy G.W."/>
            <person name="Vacquier V.D."/>
        </authorList>
    </citation>
    <scope>NUCLEOTIDE SEQUENCE [LARGE SCALE GENOMIC DNA]</scope>
    <source>
        <strain evidence="8 9">DSM 21219</strain>
    </source>
</reference>
<dbReference type="EMBL" id="FTPS01000001">
    <property type="protein sequence ID" value="SIT80210.1"/>
    <property type="molecule type" value="Genomic_DNA"/>
</dbReference>
<organism evidence="8 9">
    <name type="scientific">Pontibaca methylaminivorans</name>
    <dbReference type="NCBI Taxonomy" id="515897"/>
    <lineage>
        <taxon>Bacteria</taxon>
        <taxon>Pseudomonadati</taxon>
        <taxon>Pseudomonadota</taxon>
        <taxon>Alphaproteobacteria</taxon>
        <taxon>Rhodobacterales</taxon>
        <taxon>Roseobacteraceae</taxon>
        <taxon>Pontibaca</taxon>
    </lineage>
</organism>
<dbReference type="RefSeq" id="WP_076648742.1">
    <property type="nucleotide sequence ID" value="NZ_DAIPDV010000111.1"/>
</dbReference>
<feature type="transmembrane region" description="Helical" evidence="6">
    <location>
        <begin position="7"/>
        <end position="31"/>
    </location>
</feature>
<dbReference type="Proteomes" id="UP000192455">
    <property type="component" value="Unassembled WGS sequence"/>
</dbReference>
<dbReference type="GO" id="GO:0005886">
    <property type="term" value="C:plasma membrane"/>
    <property type="evidence" value="ECO:0007669"/>
    <property type="project" value="UniProtKB-SubCell"/>
</dbReference>
<evidence type="ECO:0000259" key="7">
    <source>
        <dbReference type="Pfam" id="PF13396"/>
    </source>
</evidence>
<keyword evidence="9" id="KW-1185">Reference proteome</keyword>
<keyword evidence="3 6" id="KW-0812">Transmembrane</keyword>
<evidence type="ECO:0000313" key="9">
    <source>
        <dbReference type="Proteomes" id="UP000192455"/>
    </source>
</evidence>
<comment type="subcellular location">
    <subcellularLocation>
        <location evidence="1">Cell membrane</location>
        <topology evidence="1">Multi-pass membrane protein</topology>
    </subcellularLocation>
</comment>